<name>A0A848H1U1_9BURK</name>
<dbReference type="Proteomes" id="UP000541185">
    <property type="component" value="Unassembled WGS sequence"/>
</dbReference>
<dbReference type="RefSeq" id="WP_169417683.1">
    <property type="nucleotide sequence ID" value="NZ_JABBFX010000001.1"/>
</dbReference>
<sequence>MKPQARFLRIIDRAVATMRRARWPARLAGVFCLTAAVLFVAASLTRADAEQISRRAATLNRELTAARRTAPAADEASRLATYAADGDQHVDDVRDVFQLAERFDVSLLTAQYDAPDRSAGNLVVRRVRLSAHDEYPQVKLLLQAILSNAPHAYISDLRLDRPDATKREINATFTLAFVYRGGERLP</sequence>
<gene>
    <name evidence="1" type="ORF">HHL11_06940</name>
</gene>
<proteinExistence type="predicted"/>
<dbReference type="AlphaFoldDB" id="A0A848H1U1"/>
<evidence type="ECO:0000313" key="1">
    <source>
        <dbReference type="EMBL" id="NML43479.1"/>
    </source>
</evidence>
<evidence type="ECO:0000313" key="2">
    <source>
        <dbReference type="Proteomes" id="UP000541185"/>
    </source>
</evidence>
<dbReference type="EMBL" id="JABBFX010000001">
    <property type="protein sequence ID" value="NML43479.1"/>
    <property type="molecule type" value="Genomic_DNA"/>
</dbReference>
<protein>
    <submittedName>
        <fullName evidence="1">Uncharacterized protein</fullName>
    </submittedName>
</protein>
<keyword evidence="2" id="KW-1185">Reference proteome</keyword>
<reference evidence="1 2" key="1">
    <citation type="submission" date="2020-04" db="EMBL/GenBank/DDBJ databases">
        <title>Ramlibacter sp. G-1-2-2 isolated from soil.</title>
        <authorList>
            <person name="Dahal R.H."/>
        </authorList>
    </citation>
    <scope>NUCLEOTIDE SEQUENCE [LARGE SCALE GENOMIC DNA]</scope>
    <source>
        <strain evidence="1 2">G-1-2-2</strain>
    </source>
</reference>
<organism evidence="1 2">
    <name type="scientific">Ramlibacter agri</name>
    <dbReference type="NCBI Taxonomy" id="2728837"/>
    <lineage>
        <taxon>Bacteria</taxon>
        <taxon>Pseudomonadati</taxon>
        <taxon>Pseudomonadota</taxon>
        <taxon>Betaproteobacteria</taxon>
        <taxon>Burkholderiales</taxon>
        <taxon>Comamonadaceae</taxon>
        <taxon>Ramlibacter</taxon>
    </lineage>
</organism>
<comment type="caution">
    <text evidence="1">The sequence shown here is derived from an EMBL/GenBank/DDBJ whole genome shotgun (WGS) entry which is preliminary data.</text>
</comment>
<accession>A0A848H1U1</accession>